<accession>A0ABU9XVS2</accession>
<proteinExistence type="predicted"/>
<dbReference type="PANTHER" id="PTHR38075">
    <property type="entry name" value="DUF4139 DOMAIN-CONTAINING PROTEIN"/>
    <property type="match status" value="1"/>
</dbReference>
<evidence type="ECO:0000256" key="1">
    <source>
        <dbReference type="SAM" id="SignalP"/>
    </source>
</evidence>
<keyword evidence="3" id="KW-1185">Reference proteome</keyword>
<keyword evidence="1" id="KW-0732">Signal</keyword>
<feature type="chain" id="PRO_5045216324" description="DUF4139 domain-containing protein" evidence="1">
    <location>
        <begin position="19"/>
        <end position="525"/>
    </location>
</feature>
<evidence type="ECO:0000313" key="2">
    <source>
        <dbReference type="EMBL" id="MEN2787624.1"/>
    </source>
</evidence>
<evidence type="ECO:0008006" key="4">
    <source>
        <dbReference type="Google" id="ProtNLM"/>
    </source>
</evidence>
<dbReference type="EMBL" id="JBDIMF010000007">
    <property type="protein sequence ID" value="MEN2787624.1"/>
    <property type="molecule type" value="Genomic_DNA"/>
</dbReference>
<reference evidence="2 3" key="1">
    <citation type="submission" date="2024-05" db="EMBL/GenBank/DDBJ databases">
        <authorList>
            <person name="Liu Q."/>
            <person name="Xin Y.-H."/>
        </authorList>
    </citation>
    <scope>NUCLEOTIDE SEQUENCE [LARGE SCALE GENOMIC DNA]</scope>
    <source>
        <strain evidence="2 3">CGMCC 1.15349</strain>
    </source>
</reference>
<comment type="caution">
    <text evidence="2">The sequence shown here is derived from an EMBL/GenBank/DDBJ whole genome shotgun (WGS) entry which is preliminary data.</text>
</comment>
<name>A0ABU9XVS2_9SPHN</name>
<dbReference type="PANTHER" id="PTHR38075:SF1">
    <property type="entry name" value="DUF4139 DOMAIN-CONTAINING PROTEIN"/>
    <property type="match status" value="1"/>
</dbReference>
<dbReference type="Proteomes" id="UP001404104">
    <property type="component" value="Unassembled WGS sequence"/>
</dbReference>
<evidence type="ECO:0000313" key="3">
    <source>
        <dbReference type="Proteomes" id="UP001404104"/>
    </source>
</evidence>
<protein>
    <recommendedName>
        <fullName evidence="4">DUF4139 domain-containing protein</fullName>
    </recommendedName>
</protein>
<gene>
    <name evidence="2" type="ORF">ABC969_14500</name>
</gene>
<sequence length="525" mass="56256">MRRLLLLLAMLAAPPATAQSVIKSDRIEAIGVTLYRDPYRGPQPIPAQGWPGGYALITETRTLSVPAGPATIRFEGVSEGMMPETAILTGLPQRIGEKNRDARLISPAALIDAYLKRRVSIHRTNRATGKVTQGEAIIQSGPAGGVLLTTADGVEALGCSGLPEGVRYAGVPDDLAAKPTLSVTTDSARAATVTVQLSYLAQGFDWSANYVARVAPGGATLDLFAWLTVANGGSQGFAQASTQAVAGAPNKEANARLPRGPAPRLVLRCWPMDITSTYPKWQVARSPWPEPESESESYDIVVTGSLRASAMMPPPPPPPAPPPLAMMAQQEELGDLKLYRIPERVTVAARSRKHVAMIDRKGVKFERVYSGGRFAAFDYDARAAGESRPAALTLRLRNRKEDGLGLPLPAGGVAVFERARDADLLVGESRLADRAVDEEVELGAGQSTELRYQVTALRLSGKKRPYRVRVTNARDSAATFEIGIPYTPSRTSAALIERKGVPTWRTIVPANGAAVLDFTLTPDKR</sequence>
<organism evidence="2 3">
    <name type="scientific">Sphingomonas qilianensis</name>
    <dbReference type="NCBI Taxonomy" id="1736690"/>
    <lineage>
        <taxon>Bacteria</taxon>
        <taxon>Pseudomonadati</taxon>
        <taxon>Pseudomonadota</taxon>
        <taxon>Alphaproteobacteria</taxon>
        <taxon>Sphingomonadales</taxon>
        <taxon>Sphingomonadaceae</taxon>
        <taxon>Sphingomonas</taxon>
    </lineage>
</organism>
<feature type="signal peptide" evidence="1">
    <location>
        <begin position="1"/>
        <end position="18"/>
    </location>
</feature>
<dbReference type="RefSeq" id="WP_345865875.1">
    <property type="nucleotide sequence ID" value="NZ_JBDIMF010000007.1"/>
</dbReference>